<dbReference type="Pfam" id="PF03646">
    <property type="entry name" value="FlaG"/>
    <property type="match status" value="1"/>
</dbReference>
<dbReference type="PANTHER" id="PTHR37166:SF1">
    <property type="entry name" value="PROTEIN FLAG"/>
    <property type="match status" value="1"/>
</dbReference>
<keyword evidence="1" id="KW-0282">Flagellum</keyword>
<organism evidence="1 2">
    <name type="scientific">Paenibacillus alvei</name>
    <name type="common">Bacillus alvei</name>
    <dbReference type="NCBI Taxonomy" id="44250"/>
    <lineage>
        <taxon>Bacteria</taxon>
        <taxon>Bacillati</taxon>
        <taxon>Bacillota</taxon>
        <taxon>Bacilli</taxon>
        <taxon>Bacillales</taxon>
        <taxon>Paenibacillaceae</taxon>
        <taxon>Paenibacillus</taxon>
    </lineage>
</organism>
<reference evidence="1 2" key="1">
    <citation type="submission" date="2022-05" db="EMBL/GenBank/DDBJ databases">
        <title>Genome Sequencing of Bee-Associated Microbes.</title>
        <authorList>
            <person name="Dunlap C."/>
        </authorList>
    </citation>
    <scope>NUCLEOTIDE SEQUENCE [LARGE SCALE GENOMIC DNA]</scope>
    <source>
        <strain evidence="1 2">NRRL NRS-750</strain>
    </source>
</reference>
<evidence type="ECO:0000313" key="2">
    <source>
        <dbReference type="Proteomes" id="UP001527090"/>
    </source>
</evidence>
<dbReference type="SUPFAM" id="SSF160214">
    <property type="entry name" value="FlaG-like"/>
    <property type="match status" value="1"/>
</dbReference>
<dbReference type="InterPro" id="IPR035924">
    <property type="entry name" value="FlaG-like_sf"/>
</dbReference>
<accession>A0ABT4E4G9</accession>
<dbReference type="RefSeq" id="WP_021257118.1">
    <property type="nucleotide sequence ID" value="NZ_JAMDLY010000006.1"/>
</dbReference>
<sequence length="121" mass="13549">MKVQGISNTLTTNEIPTRVDLSPPLQHVGTEYGVLKEKQKVMGLSVGEKAILDAINQVNKTLEGAPQRYEFKLHQTTGSMLIKIYNKETNELIREIPPEKIVELVAKLQQLVVGAIIDEKR</sequence>
<keyword evidence="2" id="KW-1185">Reference proteome</keyword>
<protein>
    <submittedName>
        <fullName evidence="1">Flagellar protein FlaG</fullName>
    </submittedName>
</protein>
<proteinExistence type="predicted"/>
<dbReference type="PANTHER" id="PTHR37166">
    <property type="entry name" value="PROTEIN FLAG"/>
    <property type="match status" value="1"/>
</dbReference>
<keyword evidence="1" id="KW-0966">Cell projection</keyword>
<dbReference type="EMBL" id="JAMDLY010000006">
    <property type="protein sequence ID" value="MCY9528642.1"/>
    <property type="molecule type" value="Genomic_DNA"/>
</dbReference>
<name>A0ABT4E4G9_PAEAL</name>
<dbReference type="InterPro" id="IPR005186">
    <property type="entry name" value="FlaG"/>
</dbReference>
<dbReference type="Proteomes" id="UP001527090">
    <property type="component" value="Unassembled WGS sequence"/>
</dbReference>
<dbReference type="Gene3D" id="3.30.160.170">
    <property type="entry name" value="FlaG-like"/>
    <property type="match status" value="1"/>
</dbReference>
<evidence type="ECO:0000313" key="1">
    <source>
        <dbReference type="EMBL" id="MCY9528642.1"/>
    </source>
</evidence>
<keyword evidence="1" id="KW-0969">Cilium</keyword>
<comment type="caution">
    <text evidence="1">The sequence shown here is derived from an EMBL/GenBank/DDBJ whole genome shotgun (WGS) entry which is preliminary data.</text>
</comment>
<gene>
    <name evidence="1" type="ORF">M5X04_04725</name>
</gene>